<organism evidence="2 3">
    <name type="scientific">Ambispora leptoticha</name>
    <dbReference type="NCBI Taxonomy" id="144679"/>
    <lineage>
        <taxon>Eukaryota</taxon>
        <taxon>Fungi</taxon>
        <taxon>Fungi incertae sedis</taxon>
        <taxon>Mucoromycota</taxon>
        <taxon>Glomeromycotina</taxon>
        <taxon>Glomeromycetes</taxon>
        <taxon>Archaeosporales</taxon>
        <taxon>Ambisporaceae</taxon>
        <taxon>Ambispora</taxon>
    </lineage>
</organism>
<reference evidence="2" key="1">
    <citation type="submission" date="2021-06" db="EMBL/GenBank/DDBJ databases">
        <authorList>
            <person name="Kallberg Y."/>
            <person name="Tangrot J."/>
            <person name="Rosling A."/>
        </authorList>
    </citation>
    <scope>NUCLEOTIDE SEQUENCE</scope>
    <source>
        <strain evidence="2">FL130A</strain>
    </source>
</reference>
<dbReference type="InterPro" id="IPR036910">
    <property type="entry name" value="HMG_box_dom_sf"/>
</dbReference>
<proteinExistence type="predicted"/>
<dbReference type="AlphaFoldDB" id="A0A9N9G060"/>
<dbReference type="Proteomes" id="UP000789508">
    <property type="component" value="Unassembled WGS sequence"/>
</dbReference>
<dbReference type="OrthoDB" id="6247875at2759"/>
<feature type="region of interest" description="Disordered" evidence="1">
    <location>
        <begin position="222"/>
        <end position="283"/>
    </location>
</feature>
<evidence type="ECO:0000313" key="2">
    <source>
        <dbReference type="EMBL" id="CAG8569922.1"/>
    </source>
</evidence>
<dbReference type="SUPFAM" id="SSF47095">
    <property type="entry name" value="HMG-box"/>
    <property type="match status" value="1"/>
</dbReference>
<gene>
    <name evidence="2" type="ORF">ALEPTO_LOCUS6762</name>
</gene>
<dbReference type="Gene3D" id="1.10.30.10">
    <property type="entry name" value="High mobility group box domain"/>
    <property type="match status" value="1"/>
</dbReference>
<evidence type="ECO:0000313" key="3">
    <source>
        <dbReference type="Proteomes" id="UP000789508"/>
    </source>
</evidence>
<accession>A0A9N9G060</accession>
<comment type="caution">
    <text evidence="2">The sequence shown here is derived from an EMBL/GenBank/DDBJ whole genome shotgun (WGS) entry which is preliminary data.</text>
</comment>
<keyword evidence="3" id="KW-1185">Reference proteome</keyword>
<evidence type="ECO:0000256" key="1">
    <source>
        <dbReference type="SAM" id="MobiDB-lite"/>
    </source>
</evidence>
<name>A0A9N9G060_9GLOM</name>
<sequence length="384" mass="43554">MKNNAELSNLLSATLESMSPPFPPEITAEEIIVPKQDGKAPTKAPNNFLIYRKAFVKTLNSKGIFLPMRAISLAISKRWKSEPAWIKDAYTQIANEAGQLLNERHYGLWDSYLITDCHIKASSRPAGVVARPRIKSSYLTQPRPNLNTKLNKGSKRLVDRHQSKELCPSIDSMISEFNVKEIDLNMNKRNFNSQKVDFKNQHCLETVVSSVSGEQKVLIQPNSVDSDGKIKNLNQPMDDPQVFKKYDDSSQNTPPITPEHEARPPYMSSQSSSTNDSKEDITCEKQNENVAESTYNEFLLTEMNAESSAYFYNHSFSNALENFYFVNEFSSSEEQFPYYTPNTDCELDPLEGSFNIELLGNNISNLAVQSSNQFFFVERSPCYN</sequence>
<protein>
    <submittedName>
        <fullName evidence="2">14175_t:CDS:1</fullName>
    </submittedName>
</protein>
<dbReference type="EMBL" id="CAJVPS010002504">
    <property type="protein sequence ID" value="CAG8569922.1"/>
    <property type="molecule type" value="Genomic_DNA"/>
</dbReference>